<protein>
    <submittedName>
        <fullName evidence="2">Uncharacterized protein</fullName>
    </submittedName>
</protein>
<dbReference type="AlphaFoldDB" id="A0AAV4Y452"/>
<evidence type="ECO:0000313" key="3">
    <source>
        <dbReference type="Proteomes" id="UP001054945"/>
    </source>
</evidence>
<feature type="region of interest" description="Disordered" evidence="1">
    <location>
        <begin position="55"/>
        <end position="74"/>
    </location>
</feature>
<name>A0AAV4Y452_CAEEX</name>
<accession>A0AAV4Y452</accession>
<keyword evidence="3" id="KW-1185">Reference proteome</keyword>
<proteinExistence type="predicted"/>
<sequence>MNNEDVVTVVPAVVIKEEPVEFVPETVRSENKGIKVNQNIYNVMSYNGFLIMSKRTKPSSSREEPIEFDPQPSTPTDIVIKDEFIVCSQDYTGSSTDVPTCTQPTSHVTLSVACLGSSQKPDNGQ</sequence>
<reference evidence="2 3" key="1">
    <citation type="submission" date="2021-06" db="EMBL/GenBank/DDBJ databases">
        <title>Caerostris extrusa draft genome.</title>
        <authorList>
            <person name="Kono N."/>
            <person name="Arakawa K."/>
        </authorList>
    </citation>
    <scope>NUCLEOTIDE SEQUENCE [LARGE SCALE GENOMIC DNA]</scope>
</reference>
<dbReference type="EMBL" id="BPLR01018731">
    <property type="protein sequence ID" value="GIZ01853.1"/>
    <property type="molecule type" value="Genomic_DNA"/>
</dbReference>
<organism evidence="2 3">
    <name type="scientific">Caerostris extrusa</name>
    <name type="common">Bark spider</name>
    <name type="synonym">Caerostris bankana</name>
    <dbReference type="NCBI Taxonomy" id="172846"/>
    <lineage>
        <taxon>Eukaryota</taxon>
        <taxon>Metazoa</taxon>
        <taxon>Ecdysozoa</taxon>
        <taxon>Arthropoda</taxon>
        <taxon>Chelicerata</taxon>
        <taxon>Arachnida</taxon>
        <taxon>Araneae</taxon>
        <taxon>Araneomorphae</taxon>
        <taxon>Entelegynae</taxon>
        <taxon>Araneoidea</taxon>
        <taxon>Araneidae</taxon>
        <taxon>Caerostris</taxon>
    </lineage>
</organism>
<evidence type="ECO:0000256" key="1">
    <source>
        <dbReference type="SAM" id="MobiDB-lite"/>
    </source>
</evidence>
<comment type="caution">
    <text evidence="2">The sequence shown here is derived from an EMBL/GenBank/DDBJ whole genome shotgun (WGS) entry which is preliminary data.</text>
</comment>
<evidence type="ECO:0000313" key="2">
    <source>
        <dbReference type="EMBL" id="GIZ01853.1"/>
    </source>
</evidence>
<gene>
    <name evidence="2" type="ORF">CEXT_469681</name>
</gene>
<dbReference type="Proteomes" id="UP001054945">
    <property type="component" value="Unassembled WGS sequence"/>
</dbReference>